<name>A0A4Y1ZK75_ARAVE</name>
<feature type="domain" description="DUF4371" evidence="1">
    <location>
        <begin position="52"/>
        <end position="259"/>
    </location>
</feature>
<dbReference type="PANTHER" id="PTHR45749">
    <property type="match status" value="1"/>
</dbReference>
<dbReference type="AlphaFoldDB" id="A0A4Y1ZK75"/>
<dbReference type="PANTHER" id="PTHR45749:SF23">
    <property type="entry name" value="ZINC FINGER MYM-TYPE PROTEIN 1-LIKE"/>
    <property type="match status" value="1"/>
</dbReference>
<proteinExistence type="predicted"/>
<sequence length="416" mass="47558">MSCRTALVNKVAVLSETPYRSHSIAKKHLNPFIHVHETSSTHRHSYVEWKELEIRLKAGNSIDANFEKCIQAETEKWRCVLKYIVDVILHCARNNLPLRGSSDAIGDNNCGVFLSTLELISRYNPQLFQHIENIKSKKHVPNYFSPKIQNEVIEILGNKVRSEILSKVKSAKYFSIIFDCTPDTAHVEQMSQIIRYVNIKDGECSVEESFVDFVISHQKKGRNLSEEIMQKLSSDGLDIQNCRGQGFDNGSNMAGKYEGVQAHIFKINDFAKFVPCAAYILNLVGVHAADVSVLMISFFGKVLEFISFFSMSTLRWEVLLDCIKTTLKRHCDTRWSSRRQAVTAIQENHLPSVHKVLQHVTDRANNWTTDTASDAMILLRQIDYEFVCLLEMWSEVLVKPDSTKTNRCKERVQPLT</sequence>
<dbReference type="Proteomes" id="UP000499080">
    <property type="component" value="Unassembled WGS sequence"/>
</dbReference>
<keyword evidence="3" id="KW-1185">Reference proteome</keyword>
<dbReference type="Pfam" id="PF14291">
    <property type="entry name" value="DUF4371"/>
    <property type="match status" value="1"/>
</dbReference>
<dbReference type="EMBL" id="BGPR01075202">
    <property type="protein sequence ID" value="GBL54038.1"/>
    <property type="molecule type" value="Genomic_DNA"/>
</dbReference>
<organism evidence="2 3">
    <name type="scientific">Araneus ventricosus</name>
    <name type="common">Orbweaver spider</name>
    <name type="synonym">Epeira ventricosa</name>
    <dbReference type="NCBI Taxonomy" id="182803"/>
    <lineage>
        <taxon>Eukaryota</taxon>
        <taxon>Metazoa</taxon>
        <taxon>Ecdysozoa</taxon>
        <taxon>Arthropoda</taxon>
        <taxon>Chelicerata</taxon>
        <taxon>Arachnida</taxon>
        <taxon>Araneae</taxon>
        <taxon>Araneomorphae</taxon>
        <taxon>Entelegynae</taxon>
        <taxon>Araneoidea</taxon>
        <taxon>Araneidae</taxon>
        <taxon>Araneus</taxon>
    </lineage>
</organism>
<evidence type="ECO:0000313" key="2">
    <source>
        <dbReference type="EMBL" id="GBL54038.1"/>
    </source>
</evidence>
<dbReference type="InterPro" id="IPR025398">
    <property type="entry name" value="DUF4371"/>
</dbReference>
<dbReference type="InterPro" id="IPR012337">
    <property type="entry name" value="RNaseH-like_sf"/>
</dbReference>
<dbReference type="OrthoDB" id="6437482at2759"/>
<comment type="caution">
    <text evidence="2">The sequence shown here is derived from an EMBL/GenBank/DDBJ whole genome shotgun (WGS) entry which is preliminary data.</text>
</comment>
<evidence type="ECO:0000259" key="1">
    <source>
        <dbReference type="Pfam" id="PF14291"/>
    </source>
</evidence>
<dbReference type="SUPFAM" id="SSF53098">
    <property type="entry name" value="Ribonuclease H-like"/>
    <property type="match status" value="1"/>
</dbReference>
<protein>
    <submittedName>
        <fullName evidence="2">Zinc finger MYM-type protein 1</fullName>
    </submittedName>
</protein>
<reference evidence="2 3" key="1">
    <citation type="journal article" date="2019" name="Sci. Rep.">
        <title>Orb-weaving spider Araneus ventricosus genome elucidates the spidroin gene catalogue.</title>
        <authorList>
            <person name="Kono N."/>
            <person name="Nakamura H."/>
            <person name="Ohtoshi R."/>
            <person name="Moran D.A.P."/>
            <person name="Shinohara A."/>
            <person name="Yoshida Y."/>
            <person name="Fujiwara M."/>
            <person name="Mori M."/>
            <person name="Tomita M."/>
            <person name="Arakawa K."/>
        </authorList>
    </citation>
    <scope>NUCLEOTIDE SEQUENCE [LARGE SCALE GENOMIC DNA]</scope>
</reference>
<gene>
    <name evidence="2" type="primary">ZMYM1_36</name>
    <name evidence="2" type="ORF">AVEN_144370_1</name>
</gene>
<evidence type="ECO:0000313" key="3">
    <source>
        <dbReference type="Proteomes" id="UP000499080"/>
    </source>
</evidence>
<accession>A0A4Y1ZK75</accession>